<feature type="transmembrane region" description="Helical" evidence="9">
    <location>
        <begin position="61"/>
        <end position="79"/>
    </location>
</feature>
<dbReference type="Proteomes" id="UP000239290">
    <property type="component" value="Unassembled WGS sequence"/>
</dbReference>
<dbReference type="PANTHER" id="PTHR11795">
    <property type="entry name" value="BRANCHED-CHAIN AMINO ACID TRANSPORT SYSTEM PERMEASE PROTEIN LIVH"/>
    <property type="match status" value="1"/>
</dbReference>
<keyword evidence="4 9" id="KW-0812">Transmembrane</keyword>
<evidence type="ECO:0000256" key="1">
    <source>
        <dbReference type="ARBA" id="ARBA00004651"/>
    </source>
</evidence>
<dbReference type="InterPro" id="IPR001851">
    <property type="entry name" value="ABC_transp_permease"/>
</dbReference>
<evidence type="ECO:0008006" key="12">
    <source>
        <dbReference type="Google" id="ProtNLM"/>
    </source>
</evidence>
<accession>A0A2S8I8V1</accession>
<evidence type="ECO:0000256" key="3">
    <source>
        <dbReference type="ARBA" id="ARBA00022475"/>
    </source>
</evidence>
<dbReference type="GO" id="GO:0006865">
    <property type="term" value="P:amino acid transport"/>
    <property type="evidence" value="ECO:0007669"/>
    <property type="project" value="UniProtKB-KW"/>
</dbReference>
<name>A0A2S8I8V1_RHOOP</name>
<evidence type="ECO:0000256" key="6">
    <source>
        <dbReference type="ARBA" id="ARBA00022989"/>
    </source>
</evidence>
<protein>
    <recommendedName>
        <fullName evidence="12">Branched-chain amino acid ABC transporter permease</fullName>
    </recommendedName>
</protein>
<evidence type="ECO:0000256" key="8">
    <source>
        <dbReference type="ARBA" id="ARBA00037998"/>
    </source>
</evidence>
<organism evidence="10 11">
    <name type="scientific">Rhodococcus opacus</name>
    <name type="common">Nocardia opaca</name>
    <dbReference type="NCBI Taxonomy" id="37919"/>
    <lineage>
        <taxon>Bacteria</taxon>
        <taxon>Bacillati</taxon>
        <taxon>Actinomycetota</taxon>
        <taxon>Actinomycetes</taxon>
        <taxon>Mycobacteriales</taxon>
        <taxon>Nocardiaceae</taxon>
        <taxon>Rhodococcus</taxon>
    </lineage>
</organism>
<gene>
    <name evidence="10" type="ORF">C5613_43550</name>
</gene>
<dbReference type="AlphaFoldDB" id="A0A2S8I8V1"/>
<proteinExistence type="inferred from homology"/>
<feature type="transmembrane region" description="Helical" evidence="9">
    <location>
        <begin position="265"/>
        <end position="283"/>
    </location>
</feature>
<comment type="subcellular location">
    <subcellularLocation>
        <location evidence="1">Cell membrane</location>
        <topology evidence="1">Multi-pass membrane protein</topology>
    </subcellularLocation>
</comment>
<feature type="transmembrane region" description="Helical" evidence="9">
    <location>
        <begin position="36"/>
        <end position="55"/>
    </location>
</feature>
<evidence type="ECO:0000256" key="9">
    <source>
        <dbReference type="SAM" id="Phobius"/>
    </source>
</evidence>
<feature type="transmembrane region" description="Helical" evidence="9">
    <location>
        <begin position="190"/>
        <end position="211"/>
    </location>
</feature>
<evidence type="ECO:0000256" key="5">
    <source>
        <dbReference type="ARBA" id="ARBA00022970"/>
    </source>
</evidence>
<dbReference type="GO" id="GO:0005886">
    <property type="term" value="C:plasma membrane"/>
    <property type="evidence" value="ECO:0007669"/>
    <property type="project" value="UniProtKB-SubCell"/>
</dbReference>
<keyword evidence="7 9" id="KW-0472">Membrane</keyword>
<dbReference type="Pfam" id="PF02653">
    <property type="entry name" value="BPD_transp_2"/>
    <property type="match status" value="1"/>
</dbReference>
<keyword evidence="5" id="KW-0029">Amino-acid transport</keyword>
<reference evidence="11" key="1">
    <citation type="submission" date="2018-02" db="EMBL/GenBank/DDBJ databases">
        <title>Draft genome sequencing of Rhodococcus opacus KU647198.</title>
        <authorList>
            <person name="Zheng B.-X."/>
        </authorList>
    </citation>
    <scope>NUCLEOTIDE SEQUENCE [LARGE SCALE GENOMIC DNA]</scope>
    <source>
        <strain evidence="11">04-OD7</strain>
    </source>
</reference>
<evidence type="ECO:0000256" key="4">
    <source>
        <dbReference type="ARBA" id="ARBA00022692"/>
    </source>
</evidence>
<dbReference type="EMBL" id="PUIO01000120">
    <property type="protein sequence ID" value="PQP11148.1"/>
    <property type="molecule type" value="Genomic_DNA"/>
</dbReference>
<dbReference type="RefSeq" id="WP_105423990.1">
    <property type="nucleotide sequence ID" value="NZ_PUIO01000120.1"/>
</dbReference>
<dbReference type="InterPro" id="IPR052157">
    <property type="entry name" value="BCAA_transport_permease"/>
</dbReference>
<dbReference type="CDD" id="cd06582">
    <property type="entry name" value="TM_PBP1_LivH_like"/>
    <property type="match status" value="1"/>
</dbReference>
<comment type="caution">
    <text evidence="10">The sequence shown here is derived from an EMBL/GenBank/DDBJ whole genome shotgun (WGS) entry which is preliminary data.</text>
</comment>
<comment type="similarity">
    <text evidence="8">Belongs to the binding-protein-dependent transport system permease family. LivHM subfamily.</text>
</comment>
<keyword evidence="2" id="KW-0813">Transport</keyword>
<feature type="transmembrane region" description="Helical" evidence="9">
    <location>
        <begin position="133"/>
        <end position="159"/>
    </location>
</feature>
<evidence type="ECO:0000313" key="11">
    <source>
        <dbReference type="Proteomes" id="UP000239290"/>
    </source>
</evidence>
<evidence type="ECO:0000256" key="2">
    <source>
        <dbReference type="ARBA" id="ARBA00022448"/>
    </source>
</evidence>
<keyword evidence="6 9" id="KW-1133">Transmembrane helix</keyword>
<dbReference type="PANTHER" id="PTHR11795:SF451">
    <property type="entry name" value="ABC TRANSPORTER PERMEASE PROTEIN"/>
    <property type="match status" value="1"/>
</dbReference>
<evidence type="ECO:0000256" key="7">
    <source>
        <dbReference type="ARBA" id="ARBA00023136"/>
    </source>
</evidence>
<dbReference type="GO" id="GO:0022857">
    <property type="term" value="F:transmembrane transporter activity"/>
    <property type="evidence" value="ECO:0007669"/>
    <property type="project" value="InterPro"/>
</dbReference>
<sequence length="290" mass="30283">MDTLVALSFSAAAYGAVLALAALGFLVLYKATGVVNFAHGDLITLSGYIALWFITDLDSTPVVGYVLAVGIMFLIGMGLERLAYAPLRGRPHLTVLIATLAAALVIRAFISLWQGSTPQRLPSPADGQVVTVLGAPIAGQRILILVVALLCIAAVMYIFGYSSFGRQLRALASDPETAEMYGVRTGRISLVAWGLSAGLAALAGILVAPLSSLDPNFGFTIMLAAFAAAVLGGFGNLWGVLLGSLLIGTIQYLVGGYVLQDYASILPYVAMLAILGLRPQGLLGRTVVRL</sequence>
<evidence type="ECO:0000313" key="10">
    <source>
        <dbReference type="EMBL" id="PQP11148.1"/>
    </source>
</evidence>
<feature type="transmembrane region" description="Helical" evidence="9">
    <location>
        <begin position="91"/>
        <end position="113"/>
    </location>
</feature>
<keyword evidence="3" id="KW-1003">Cell membrane</keyword>
<feature type="transmembrane region" description="Helical" evidence="9">
    <location>
        <begin position="6"/>
        <end position="29"/>
    </location>
</feature>